<accession>A0ABP6WZS4</accession>
<reference evidence="3" key="1">
    <citation type="journal article" date="2019" name="Int. J. Syst. Evol. Microbiol.">
        <title>The Global Catalogue of Microorganisms (GCM) 10K type strain sequencing project: providing services to taxonomists for standard genome sequencing and annotation.</title>
        <authorList>
            <consortium name="The Broad Institute Genomics Platform"/>
            <consortium name="The Broad Institute Genome Sequencing Center for Infectious Disease"/>
            <person name="Wu L."/>
            <person name="Ma J."/>
        </authorList>
    </citation>
    <scope>NUCLEOTIDE SEQUENCE [LARGE SCALE GENOMIC DNA]</scope>
    <source>
        <strain evidence="3">JCM 16898</strain>
    </source>
</reference>
<comment type="caution">
    <text evidence="2">The sequence shown here is derived from an EMBL/GenBank/DDBJ whole genome shotgun (WGS) entry which is preliminary data.</text>
</comment>
<proteinExistence type="predicted"/>
<keyword evidence="1" id="KW-0472">Membrane</keyword>
<feature type="transmembrane region" description="Helical" evidence="1">
    <location>
        <begin position="32"/>
        <end position="56"/>
    </location>
</feature>
<keyword evidence="3" id="KW-1185">Reference proteome</keyword>
<dbReference type="EMBL" id="BAAAZN010000010">
    <property type="protein sequence ID" value="GAA3559222.1"/>
    <property type="molecule type" value="Genomic_DNA"/>
</dbReference>
<organism evidence="2 3">
    <name type="scientific">Amycolatopsis ultiminotia</name>
    <dbReference type="NCBI Taxonomy" id="543629"/>
    <lineage>
        <taxon>Bacteria</taxon>
        <taxon>Bacillati</taxon>
        <taxon>Actinomycetota</taxon>
        <taxon>Actinomycetes</taxon>
        <taxon>Pseudonocardiales</taxon>
        <taxon>Pseudonocardiaceae</taxon>
        <taxon>Amycolatopsis</taxon>
    </lineage>
</organism>
<evidence type="ECO:0000313" key="2">
    <source>
        <dbReference type="EMBL" id="GAA3559222.1"/>
    </source>
</evidence>
<evidence type="ECO:0000313" key="3">
    <source>
        <dbReference type="Proteomes" id="UP001500689"/>
    </source>
</evidence>
<sequence length="135" mass="14633">MRLAIVGQAVLYLALACLVWYLAASTDNLGDFVWPLVLVSVNTLLILALVVCSVLLSRRERRIAAAILWLEVGFMAMLLIGVILAFTTSSGSGSSSAPAGLILWGLLMQAVLRPLQKPEMRVAFGMPPIQPRQKK</sequence>
<dbReference type="RefSeq" id="WP_344863559.1">
    <property type="nucleotide sequence ID" value="NZ_BAAAZN010000010.1"/>
</dbReference>
<keyword evidence="1" id="KW-1133">Transmembrane helix</keyword>
<protein>
    <recommendedName>
        <fullName evidence="4">DUF4293 family protein</fullName>
    </recommendedName>
</protein>
<dbReference type="PROSITE" id="PS51257">
    <property type="entry name" value="PROKAR_LIPOPROTEIN"/>
    <property type="match status" value="1"/>
</dbReference>
<gene>
    <name evidence="2" type="ORF">GCM10022222_48630</name>
</gene>
<keyword evidence="1" id="KW-0812">Transmembrane</keyword>
<evidence type="ECO:0008006" key="4">
    <source>
        <dbReference type="Google" id="ProtNLM"/>
    </source>
</evidence>
<feature type="transmembrane region" description="Helical" evidence="1">
    <location>
        <begin position="92"/>
        <end position="112"/>
    </location>
</feature>
<dbReference type="Proteomes" id="UP001500689">
    <property type="component" value="Unassembled WGS sequence"/>
</dbReference>
<feature type="transmembrane region" description="Helical" evidence="1">
    <location>
        <begin position="63"/>
        <end position="86"/>
    </location>
</feature>
<evidence type="ECO:0000256" key="1">
    <source>
        <dbReference type="SAM" id="Phobius"/>
    </source>
</evidence>
<name>A0ABP6WZS4_9PSEU</name>